<gene>
    <name evidence="6" type="ORF">LTR16_001236</name>
</gene>
<dbReference type="InterPro" id="IPR042627">
    <property type="entry name" value="FBXW2"/>
</dbReference>
<evidence type="ECO:0000313" key="7">
    <source>
        <dbReference type="Proteomes" id="UP001357485"/>
    </source>
</evidence>
<dbReference type="Proteomes" id="UP001357485">
    <property type="component" value="Unassembled WGS sequence"/>
</dbReference>
<dbReference type="SUPFAM" id="SSF81383">
    <property type="entry name" value="F-box domain"/>
    <property type="match status" value="1"/>
</dbReference>
<dbReference type="InterPro" id="IPR036047">
    <property type="entry name" value="F-box-like_dom_sf"/>
</dbReference>
<dbReference type="PANTHER" id="PTHR44436">
    <property type="entry name" value="F-BOX/WD REPEAT-CONTAINING PROTEIN 2"/>
    <property type="match status" value="1"/>
</dbReference>
<evidence type="ECO:0000256" key="1">
    <source>
        <dbReference type="ARBA" id="ARBA00007968"/>
    </source>
</evidence>
<accession>A0ABR0LSF2</accession>
<comment type="caution">
    <text evidence="6">The sequence shown here is derived from an EMBL/GenBank/DDBJ whole genome shotgun (WGS) entry which is preliminary data.</text>
</comment>
<dbReference type="InterPro" id="IPR015943">
    <property type="entry name" value="WD40/YVTN_repeat-like_dom_sf"/>
</dbReference>
<dbReference type="InterPro" id="IPR020472">
    <property type="entry name" value="WD40_PAC1"/>
</dbReference>
<organism evidence="6 7">
    <name type="scientific">Cryomyces antarcticus</name>
    <dbReference type="NCBI Taxonomy" id="329879"/>
    <lineage>
        <taxon>Eukaryota</taxon>
        <taxon>Fungi</taxon>
        <taxon>Dikarya</taxon>
        <taxon>Ascomycota</taxon>
        <taxon>Pezizomycotina</taxon>
        <taxon>Dothideomycetes</taxon>
        <taxon>Dothideomycetes incertae sedis</taxon>
        <taxon>Cryomyces</taxon>
    </lineage>
</organism>
<dbReference type="PANTHER" id="PTHR44436:SF1">
    <property type="entry name" value="F-BOX_WD REPEAT-CONTAINING PROTEIN 2"/>
    <property type="match status" value="1"/>
</dbReference>
<feature type="repeat" description="WD" evidence="4">
    <location>
        <begin position="181"/>
        <end position="222"/>
    </location>
</feature>
<evidence type="ECO:0000256" key="3">
    <source>
        <dbReference type="ARBA" id="ARBA00022737"/>
    </source>
</evidence>
<keyword evidence="3" id="KW-0677">Repeat</keyword>
<proteinExistence type="inferred from homology"/>
<keyword evidence="7" id="KW-1185">Reference proteome</keyword>
<sequence>MCTVAEQKDQTYVACLQRGPADPSHVLPLGLLFDILGYLEATSLVKASAVSWRWRALCLSPHLWKAVYLRAGWKVTDTPASRIPDHPLCARRSWQIMLDGVSQDADVPWHFLFRQRTRLKDNWDAGRFTHFQLPHPDHAAEGHIGAVYAIQQCGRQLVSGGSDGTVRRWDLDSQRLIGRALRGHHGRVYALHFDGRKDIIVSGSSSAEVFVWRFSSSELLQAIPHAHDSAVVSVHFSGGVLATGSMDNHVKVWKQCSSVQAVHSSADSSLYGTLVQASTLKGHVGGVTAVYVHEDKILSSSGDLCVKVWSVDTGECLRTFSNPELVASVHVDGQKLSKGAPHPIQVIDHISGETVATLCKTSQTLDTAYAKLEKGHCVALVSGSLEEQVTIWKEDQVKTWSPLRHLRLCNNFETLNGTSPHGQGLDRVCSAQQQQEPLQHRYRHQEVEVMDESRPNVISRAANNVSRASTRARIGTTPSDGVEVRKSGIFHVQLDERRVTCCSTGFGIVGWDFGNGDKDIAVASRFFAN</sequence>
<dbReference type="EMBL" id="JAVRRA010016471">
    <property type="protein sequence ID" value="KAK5201854.1"/>
    <property type="molecule type" value="Genomic_DNA"/>
</dbReference>
<comment type="similarity">
    <text evidence="1">Belongs to the WD repeat MET30/SCONB/SCON-2 family.</text>
</comment>
<evidence type="ECO:0000256" key="2">
    <source>
        <dbReference type="ARBA" id="ARBA00022574"/>
    </source>
</evidence>
<name>A0ABR0LSF2_9PEZI</name>
<dbReference type="SMART" id="SM00320">
    <property type="entry name" value="WD40"/>
    <property type="match status" value="4"/>
</dbReference>
<dbReference type="PROSITE" id="PS50082">
    <property type="entry name" value="WD_REPEATS_2"/>
    <property type="match status" value="4"/>
</dbReference>
<protein>
    <recommendedName>
        <fullName evidence="5">F-box domain-containing protein</fullName>
    </recommendedName>
</protein>
<dbReference type="SMART" id="SM00256">
    <property type="entry name" value="FBOX"/>
    <property type="match status" value="1"/>
</dbReference>
<feature type="repeat" description="WD" evidence="4">
    <location>
        <begin position="140"/>
        <end position="179"/>
    </location>
</feature>
<feature type="repeat" description="WD" evidence="4">
    <location>
        <begin position="224"/>
        <end position="254"/>
    </location>
</feature>
<feature type="repeat" description="WD" evidence="4">
    <location>
        <begin position="280"/>
        <end position="319"/>
    </location>
</feature>
<dbReference type="SUPFAM" id="SSF50978">
    <property type="entry name" value="WD40 repeat-like"/>
    <property type="match status" value="1"/>
</dbReference>
<evidence type="ECO:0000313" key="6">
    <source>
        <dbReference type="EMBL" id="KAK5201854.1"/>
    </source>
</evidence>
<evidence type="ECO:0000259" key="5">
    <source>
        <dbReference type="PROSITE" id="PS50181"/>
    </source>
</evidence>
<dbReference type="PROSITE" id="PS50294">
    <property type="entry name" value="WD_REPEATS_REGION"/>
    <property type="match status" value="3"/>
</dbReference>
<dbReference type="Pfam" id="PF12937">
    <property type="entry name" value="F-box-like"/>
    <property type="match status" value="1"/>
</dbReference>
<dbReference type="InterPro" id="IPR036322">
    <property type="entry name" value="WD40_repeat_dom_sf"/>
</dbReference>
<keyword evidence="2 4" id="KW-0853">WD repeat</keyword>
<evidence type="ECO:0000256" key="4">
    <source>
        <dbReference type="PROSITE-ProRule" id="PRU00221"/>
    </source>
</evidence>
<dbReference type="PROSITE" id="PS50181">
    <property type="entry name" value="FBOX"/>
    <property type="match status" value="1"/>
</dbReference>
<dbReference type="PRINTS" id="PR00320">
    <property type="entry name" value="GPROTEINBRPT"/>
</dbReference>
<dbReference type="Pfam" id="PF00400">
    <property type="entry name" value="WD40"/>
    <property type="match status" value="4"/>
</dbReference>
<dbReference type="Gene3D" id="1.20.1280.50">
    <property type="match status" value="1"/>
</dbReference>
<reference evidence="6 7" key="1">
    <citation type="submission" date="2023-08" db="EMBL/GenBank/DDBJ databases">
        <title>Black Yeasts Isolated from many extreme environments.</title>
        <authorList>
            <person name="Coleine C."/>
            <person name="Stajich J.E."/>
            <person name="Selbmann L."/>
        </authorList>
    </citation>
    <scope>NUCLEOTIDE SEQUENCE [LARGE SCALE GENOMIC DNA]</scope>
    <source>
        <strain evidence="6 7">CCFEE 536</strain>
    </source>
</reference>
<dbReference type="InterPro" id="IPR001680">
    <property type="entry name" value="WD40_rpt"/>
</dbReference>
<dbReference type="InterPro" id="IPR001810">
    <property type="entry name" value="F-box_dom"/>
</dbReference>
<feature type="domain" description="F-box" evidence="5">
    <location>
        <begin position="21"/>
        <end position="67"/>
    </location>
</feature>
<dbReference type="Gene3D" id="2.130.10.10">
    <property type="entry name" value="YVTN repeat-like/Quinoprotein amine dehydrogenase"/>
    <property type="match status" value="2"/>
</dbReference>